<sequence length="64" mass="7138">MEDQKKTLQWDHAKVQWQSLPNWIEKSHTSSVTGGMTSTCVEGEEGMRPMAEQEQTGHVNAPGP</sequence>
<evidence type="ECO:0000313" key="2">
    <source>
        <dbReference type="Proteomes" id="UP000324222"/>
    </source>
</evidence>
<accession>A0A5B7J0U7</accession>
<name>A0A5B7J0U7_PORTR</name>
<proteinExistence type="predicted"/>
<protein>
    <submittedName>
        <fullName evidence="1">Uncharacterized protein</fullName>
    </submittedName>
</protein>
<gene>
    <name evidence="1" type="ORF">E2C01_083096</name>
</gene>
<dbReference type="EMBL" id="VSRR010077002">
    <property type="protein sequence ID" value="MPC88199.1"/>
    <property type="molecule type" value="Genomic_DNA"/>
</dbReference>
<keyword evidence="2" id="KW-1185">Reference proteome</keyword>
<dbReference type="Proteomes" id="UP000324222">
    <property type="component" value="Unassembled WGS sequence"/>
</dbReference>
<evidence type="ECO:0000313" key="1">
    <source>
        <dbReference type="EMBL" id="MPC88199.1"/>
    </source>
</evidence>
<reference evidence="1 2" key="1">
    <citation type="submission" date="2019-05" db="EMBL/GenBank/DDBJ databases">
        <title>Another draft genome of Portunus trituberculatus and its Hox gene families provides insights of decapod evolution.</title>
        <authorList>
            <person name="Jeong J.-H."/>
            <person name="Song I."/>
            <person name="Kim S."/>
            <person name="Choi T."/>
            <person name="Kim D."/>
            <person name="Ryu S."/>
            <person name="Kim W."/>
        </authorList>
    </citation>
    <scope>NUCLEOTIDE SEQUENCE [LARGE SCALE GENOMIC DNA]</scope>
    <source>
        <tissue evidence="1">Muscle</tissue>
    </source>
</reference>
<dbReference type="AlphaFoldDB" id="A0A5B7J0U7"/>
<organism evidence="1 2">
    <name type="scientific">Portunus trituberculatus</name>
    <name type="common">Swimming crab</name>
    <name type="synonym">Neptunus trituberculatus</name>
    <dbReference type="NCBI Taxonomy" id="210409"/>
    <lineage>
        <taxon>Eukaryota</taxon>
        <taxon>Metazoa</taxon>
        <taxon>Ecdysozoa</taxon>
        <taxon>Arthropoda</taxon>
        <taxon>Crustacea</taxon>
        <taxon>Multicrustacea</taxon>
        <taxon>Malacostraca</taxon>
        <taxon>Eumalacostraca</taxon>
        <taxon>Eucarida</taxon>
        <taxon>Decapoda</taxon>
        <taxon>Pleocyemata</taxon>
        <taxon>Brachyura</taxon>
        <taxon>Eubrachyura</taxon>
        <taxon>Portunoidea</taxon>
        <taxon>Portunidae</taxon>
        <taxon>Portuninae</taxon>
        <taxon>Portunus</taxon>
    </lineage>
</organism>
<comment type="caution">
    <text evidence="1">The sequence shown here is derived from an EMBL/GenBank/DDBJ whole genome shotgun (WGS) entry which is preliminary data.</text>
</comment>